<dbReference type="VEuPathDB" id="FungiDB:DIURU_005741"/>
<dbReference type="InterPro" id="IPR025929">
    <property type="entry name" value="INSIG_fam"/>
</dbReference>
<organism evidence="9 10">
    <name type="scientific">Diutina rugosa</name>
    <name type="common">Yeast</name>
    <name type="synonym">Candida rugosa</name>
    <dbReference type="NCBI Taxonomy" id="5481"/>
    <lineage>
        <taxon>Eukaryota</taxon>
        <taxon>Fungi</taxon>
        <taxon>Dikarya</taxon>
        <taxon>Ascomycota</taxon>
        <taxon>Saccharomycotina</taxon>
        <taxon>Pichiomycetes</taxon>
        <taxon>Debaryomycetaceae</taxon>
        <taxon>Diutina</taxon>
    </lineage>
</organism>
<feature type="transmembrane region" description="Helical" evidence="8">
    <location>
        <begin position="277"/>
        <end position="295"/>
    </location>
</feature>
<dbReference type="AlphaFoldDB" id="A0A642UGR1"/>
<keyword evidence="6 8" id="KW-0472">Membrane</keyword>
<feature type="region of interest" description="Disordered" evidence="7">
    <location>
        <begin position="1"/>
        <end position="27"/>
    </location>
</feature>
<evidence type="ECO:0000256" key="8">
    <source>
        <dbReference type="SAM" id="Phobius"/>
    </source>
</evidence>
<dbReference type="GO" id="GO:0005789">
    <property type="term" value="C:endoplasmic reticulum membrane"/>
    <property type="evidence" value="ECO:0007669"/>
    <property type="project" value="UniProtKB-SubCell"/>
</dbReference>
<keyword evidence="4" id="KW-0256">Endoplasmic reticulum</keyword>
<feature type="transmembrane region" description="Helical" evidence="8">
    <location>
        <begin position="241"/>
        <end position="257"/>
    </location>
</feature>
<dbReference type="RefSeq" id="XP_034009589.1">
    <property type="nucleotide sequence ID" value="XM_034158757.1"/>
</dbReference>
<evidence type="ECO:0000313" key="9">
    <source>
        <dbReference type="EMBL" id="KAA8896729.1"/>
    </source>
</evidence>
<evidence type="ECO:0000256" key="5">
    <source>
        <dbReference type="ARBA" id="ARBA00022989"/>
    </source>
</evidence>
<evidence type="ECO:0000256" key="6">
    <source>
        <dbReference type="ARBA" id="ARBA00023136"/>
    </source>
</evidence>
<dbReference type="GO" id="GO:0016126">
    <property type="term" value="P:sterol biosynthetic process"/>
    <property type="evidence" value="ECO:0007669"/>
    <property type="project" value="TreeGrafter"/>
</dbReference>
<feature type="compositionally biased region" description="Low complexity" evidence="7">
    <location>
        <begin position="16"/>
        <end position="27"/>
    </location>
</feature>
<evidence type="ECO:0000256" key="3">
    <source>
        <dbReference type="ARBA" id="ARBA00022692"/>
    </source>
</evidence>
<protein>
    <submittedName>
        <fullName evidence="9">Uncharacterized protein</fullName>
    </submittedName>
</protein>
<dbReference type="PANTHER" id="PTHR15301">
    <property type="entry name" value="INSULIN-INDUCED GENE 1"/>
    <property type="match status" value="1"/>
</dbReference>
<sequence>MATLRKKALTSPQNGSSVSEDMSKSDSVMNLTKPSLYGIYNDDSLLSLNDQIEINVPPSRNSRLMESEAPEPESSVKSLPIITKVAILALSAYVYNEVVAHIHGNSFTDRQVKETLKLANVFILSFIQKFSLSHYVELPQDLAIIDQIFSVVVQGLSFGLLVVVVDRITPKSFSSRILTSNPNPNRKQDVINEVLRSSICFLGISYAVRNLEWKSLLQVSMMWSLINPALWIMLDGTFNGLVTALAVVSAASAVIYWDNASLLTNFEVLHPDDTVSLWLWIASFFFCGSIIFGKIGRSLFQ</sequence>
<dbReference type="PANTHER" id="PTHR15301:SF3">
    <property type="entry name" value="PROTEIN NSG1-RELATED"/>
    <property type="match status" value="1"/>
</dbReference>
<comment type="similarity">
    <text evidence="2">Belongs to the INSIG family.</text>
</comment>
<evidence type="ECO:0000313" key="10">
    <source>
        <dbReference type="Proteomes" id="UP000449547"/>
    </source>
</evidence>
<evidence type="ECO:0000256" key="7">
    <source>
        <dbReference type="SAM" id="MobiDB-lite"/>
    </source>
</evidence>
<feature type="transmembrane region" description="Helical" evidence="8">
    <location>
        <begin position="118"/>
        <end position="136"/>
    </location>
</feature>
<comment type="caution">
    <text evidence="9">The sequence shown here is derived from an EMBL/GenBank/DDBJ whole genome shotgun (WGS) entry which is preliminary data.</text>
</comment>
<dbReference type="GeneID" id="54784392"/>
<reference evidence="9 10" key="1">
    <citation type="submission" date="2019-07" db="EMBL/GenBank/DDBJ databases">
        <title>Genome assembly of two rare yeast pathogens: Diutina rugosa and Trichomonascus ciferrii.</title>
        <authorList>
            <person name="Mixao V."/>
            <person name="Saus E."/>
            <person name="Hansen A."/>
            <person name="Lass-Flor C."/>
            <person name="Gabaldon T."/>
        </authorList>
    </citation>
    <scope>NUCLEOTIDE SEQUENCE [LARGE SCALE GENOMIC DNA]</scope>
    <source>
        <strain evidence="9 10">CBS 613</strain>
    </source>
</reference>
<evidence type="ECO:0000256" key="4">
    <source>
        <dbReference type="ARBA" id="ARBA00022824"/>
    </source>
</evidence>
<gene>
    <name evidence="9" type="ORF">DIURU_005741</name>
</gene>
<dbReference type="Proteomes" id="UP000449547">
    <property type="component" value="Unassembled WGS sequence"/>
</dbReference>
<evidence type="ECO:0000256" key="1">
    <source>
        <dbReference type="ARBA" id="ARBA00004477"/>
    </source>
</evidence>
<feature type="transmembrane region" description="Helical" evidence="8">
    <location>
        <begin position="148"/>
        <end position="169"/>
    </location>
</feature>
<name>A0A642UGR1_DIURU</name>
<dbReference type="OrthoDB" id="205546at2759"/>
<evidence type="ECO:0000256" key="2">
    <source>
        <dbReference type="ARBA" id="ARBA00007475"/>
    </source>
</evidence>
<proteinExistence type="inferred from homology"/>
<comment type="subcellular location">
    <subcellularLocation>
        <location evidence="1">Endoplasmic reticulum membrane</location>
        <topology evidence="1">Multi-pass membrane protein</topology>
    </subcellularLocation>
</comment>
<keyword evidence="5 8" id="KW-1133">Transmembrane helix</keyword>
<dbReference type="OMA" id="IEWSSFL"/>
<dbReference type="EMBL" id="SWFT01000163">
    <property type="protein sequence ID" value="KAA8896729.1"/>
    <property type="molecule type" value="Genomic_DNA"/>
</dbReference>
<accession>A0A642UGR1</accession>
<keyword evidence="3 8" id="KW-0812">Transmembrane</keyword>
<keyword evidence="10" id="KW-1185">Reference proteome</keyword>
<dbReference type="Pfam" id="PF07281">
    <property type="entry name" value="INSIG"/>
    <property type="match status" value="1"/>
</dbReference>